<evidence type="ECO:0000256" key="9">
    <source>
        <dbReference type="ARBA" id="ARBA00023170"/>
    </source>
</evidence>
<evidence type="ECO:0000256" key="2">
    <source>
        <dbReference type="ARBA" id="ARBA00007376"/>
    </source>
</evidence>
<dbReference type="GO" id="GO:0004930">
    <property type="term" value="F:G protein-coupled receptor activity"/>
    <property type="evidence" value="ECO:0007669"/>
    <property type="project" value="UniProtKB-KW"/>
</dbReference>
<keyword evidence="4 14" id="KW-0716">Sensory transduction</keyword>
<evidence type="ECO:0000256" key="4">
    <source>
        <dbReference type="ARBA" id="ARBA00022606"/>
    </source>
</evidence>
<dbReference type="AlphaFoldDB" id="A0A8C6FGR7"/>
<dbReference type="PANTHER" id="PTHR11394:SF73">
    <property type="entry name" value="TASTE RECEPTOR TYPE 2 MEMBER 41"/>
    <property type="match status" value="1"/>
</dbReference>
<reference evidence="16" key="2">
    <citation type="submission" date="2025-09" db="UniProtKB">
        <authorList>
            <consortium name="Ensembl"/>
        </authorList>
    </citation>
    <scope>IDENTIFICATION</scope>
</reference>
<evidence type="ECO:0000313" key="17">
    <source>
        <dbReference type="Proteomes" id="UP000694544"/>
    </source>
</evidence>
<evidence type="ECO:0000256" key="14">
    <source>
        <dbReference type="RuleBase" id="RU004424"/>
    </source>
</evidence>
<organism evidence="16 17">
    <name type="scientific">Moschus moschiferus</name>
    <name type="common">Siberian musk deer</name>
    <name type="synonym">Moschus sibiricus</name>
    <dbReference type="NCBI Taxonomy" id="68415"/>
    <lineage>
        <taxon>Eukaryota</taxon>
        <taxon>Metazoa</taxon>
        <taxon>Chordata</taxon>
        <taxon>Craniata</taxon>
        <taxon>Vertebrata</taxon>
        <taxon>Euteleostomi</taxon>
        <taxon>Mammalia</taxon>
        <taxon>Eutheria</taxon>
        <taxon>Laurasiatheria</taxon>
        <taxon>Artiodactyla</taxon>
        <taxon>Ruminantia</taxon>
        <taxon>Pecora</taxon>
        <taxon>Moschidae</taxon>
        <taxon>Moschus</taxon>
    </lineage>
</organism>
<dbReference type="InterPro" id="IPR007960">
    <property type="entry name" value="TAS2R"/>
</dbReference>
<dbReference type="Ensembl" id="ENSMMST00000005457.1">
    <property type="protein sequence ID" value="ENSMMSP00000005017.1"/>
    <property type="gene ID" value="ENSMMSG00000003772.1"/>
</dbReference>
<keyword evidence="9 14" id="KW-0675">Receptor</keyword>
<evidence type="ECO:0000256" key="13">
    <source>
        <dbReference type="RuleBase" id="RU004423"/>
    </source>
</evidence>
<dbReference type="Pfam" id="PF05296">
    <property type="entry name" value="TAS2R"/>
    <property type="match status" value="1"/>
</dbReference>
<dbReference type="GO" id="GO:0033038">
    <property type="term" value="F:bitter taste receptor activity"/>
    <property type="evidence" value="ECO:0007669"/>
    <property type="project" value="InterPro"/>
</dbReference>
<proteinExistence type="inferred from homology"/>
<sequence>MHPAFAVLFMLLFVLLCILGLLANGFIALVLRPSDLILFSLGPNSRFCLQRTGMGNNFYFLHLADYRSGPAGQFFSPPWDFLNSVTSWFGSWLRVLFCMKVANFSHRAFLWLKWRFPRVGALTFAGLSPHLLHCHPTKTFRGHDLPSWSRILEMYHFLPLKLITLSTPGSVFLVLIAVLIDSLRRCAQRMQRSAHSLQDPCGQAHTRALKSLVSFLVLYTLSFMSLIIDAAAFCSSESDWYQPWQILIYSCTSIHPFILILGNLRLRGVFGQLILLARDFWWPRIVSVTELVCGWGSSTFLKIM</sequence>
<protein>
    <recommendedName>
        <fullName evidence="14">Taste receptor type 2</fullName>
    </recommendedName>
</protein>
<evidence type="ECO:0000256" key="11">
    <source>
        <dbReference type="ARBA" id="ARBA00023224"/>
    </source>
</evidence>
<feature type="transmembrane region" description="Helical" evidence="15">
    <location>
        <begin position="212"/>
        <end position="232"/>
    </location>
</feature>
<keyword evidence="10" id="KW-0325">Glycoprotein</keyword>
<reference evidence="16" key="1">
    <citation type="submission" date="2025-08" db="UniProtKB">
        <authorList>
            <consortium name="Ensembl"/>
        </authorList>
    </citation>
    <scope>IDENTIFICATION</scope>
</reference>
<evidence type="ECO:0000256" key="15">
    <source>
        <dbReference type="SAM" id="Phobius"/>
    </source>
</evidence>
<evidence type="ECO:0000256" key="1">
    <source>
        <dbReference type="ARBA" id="ARBA00004141"/>
    </source>
</evidence>
<keyword evidence="5 14" id="KW-0812">Transmembrane</keyword>
<evidence type="ECO:0000256" key="6">
    <source>
        <dbReference type="ARBA" id="ARBA00022989"/>
    </source>
</evidence>
<dbReference type="GO" id="GO:0016020">
    <property type="term" value="C:membrane"/>
    <property type="evidence" value="ECO:0007669"/>
    <property type="project" value="UniProtKB-SubCell"/>
</dbReference>
<evidence type="ECO:0000256" key="10">
    <source>
        <dbReference type="ARBA" id="ARBA00023180"/>
    </source>
</evidence>
<keyword evidence="6 15" id="KW-1133">Transmembrane helix</keyword>
<comment type="subcellular location">
    <subcellularLocation>
        <location evidence="1 14">Membrane</location>
        <topology evidence="1 14">Multi-pass membrane protein</topology>
    </subcellularLocation>
</comment>
<keyword evidence="17" id="KW-1185">Reference proteome</keyword>
<keyword evidence="11 14" id="KW-0807">Transducer</keyword>
<dbReference type="Proteomes" id="UP000694544">
    <property type="component" value="Unplaced"/>
</dbReference>
<evidence type="ECO:0000256" key="8">
    <source>
        <dbReference type="ARBA" id="ARBA00023136"/>
    </source>
</evidence>
<feature type="transmembrane region" description="Helical" evidence="15">
    <location>
        <begin position="244"/>
        <end position="264"/>
    </location>
</feature>
<keyword evidence="3 14" id="KW-0919">Taste</keyword>
<evidence type="ECO:0000256" key="5">
    <source>
        <dbReference type="ARBA" id="ARBA00022692"/>
    </source>
</evidence>
<dbReference type="PANTHER" id="PTHR11394">
    <property type="entry name" value="TASTE RECEPTOR TYPE 2"/>
    <property type="match status" value="1"/>
</dbReference>
<evidence type="ECO:0000256" key="12">
    <source>
        <dbReference type="ARBA" id="ARBA00024847"/>
    </source>
</evidence>
<gene>
    <name evidence="16" type="primary">TAS2R41</name>
</gene>
<feature type="transmembrane region" description="Helical" evidence="15">
    <location>
        <begin position="162"/>
        <end position="183"/>
    </location>
</feature>
<dbReference type="GeneTree" id="ENSGT01150000286961"/>
<keyword evidence="8 14" id="KW-0472">Membrane</keyword>
<evidence type="ECO:0000256" key="7">
    <source>
        <dbReference type="ARBA" id="ARBA00023040"/>
    </source>
</evidence>
<name>A0A8C6FGR7_MOSMO</name>
<keyword evidence="7 14" id="KW-0297">G-protein coupled receptor</keyword>
<evidence type="ECO:0000256" key="3">
    <source>
        <dbReference type="ARBA" id="ARBA00022480"/>
    </source>
</evidence>
<comment type="similarity">
    <text evidence="2 13">Belongs to the G-protein coupled receptor T2R family.</text>
</comment>
<comment type="function">
    <text evidence="12">Receptor that may play a role in the perception of bitterness and is gustducin-linked. May play a role in sensing the chemical composition of the gastrointestinal content. The activity of this receptor may stimulate alpha gustducin, mediate PLC-beta-2 activation and lead to the gating of TRPM5.</text>
</comment>
<accession>A0A8C6FGR7</accession>
<evidence type="ECO:0000313" key="16">
    <source>
        <dbReference type="Ensembl" id="ENSMMSP00000005017.1"/>
    </source>
</evidence>